<evidence type="ECO:0000313" key="1">
    <source>
        <dbReference type="EMBL" id="OCL12797.1"/>
    </source>
</evidence>
<dbReference type="SUPFAM" id="SSF52540">
    <property type="entry name" value="P-loop containing nucleoside triphosphate hydrolases"/>
    <property type="match status" value="1"/>
</dbReference>
<accession>A0A8E2JXH3</accession>
<evidence type="ECO:0000313" key="2">
    <source>
        <dbReference type="Proteomes" id="UP000250140"/>
    </source>
</evidence>
<name>A0A8E2JXH3_9PEZI</name>
<reference evidence="1 2" key="1">
    <citation type="journal article" date="2016" name="Nat. Commun.">
        <title>Ectomycorrhizal ecology is imprinted in the genome of the dominant symbiotic fungus Cenococcum geophilum.</title>
        <authorList>
            <consortium name="DOE Joint Genome Institute"/>
            <person name="Peter M."/>
            <person name="Kohler A."/>
            <person name="Ohm R.A."/>
            <person name="Kuo A."/>
            <person name="Krutzmann J."/>
            <person name="Morin E."/>
            <person name="Arend M."/>
            <person name="Barry K.W."/>
            <person name="Binder M."/>
            <person name="Choi C."/>
            <person name="Clum A."/>
            <person name="Copeland A."/>
            <person name="Grisel N."/>
            <person name="Haridas S."/>
            <person name="Kipfer T."/>
            <person name="LaButti K."/>
            <person name="Lindquist E."/>
            <person name="Lipzen A."/>
            <person name="Maire R."/>
            <person name="Meier B."/>
            <person name="Mihaltcheva S."/>
            <person name="Molinier V."/>
            <person name="Murat C."/>
            <person name="Poggeler S."/>
            <person name="Quandt C.A."/>
            <person name="Sperisen C."/>
            <person name="Tritt A."/>
            <person name="Tisserant E."/>
            <person name="Crous P.W."/>
            <person name="Henrissat B."/>
            <person name="Nehls U."/>
            <person name="Egli S."/>
            <person name="Spatafora J.W."/>
            <person name="Grigoriev I.V."/>
            <person name="Martin F.M."/>
        </authorList>
    </citation>
    <scope>NUCLEOTIDE SEQUENCE [LARGE SCALE GENOMIC DNA]</scope>
    <source>
        <strain evidence="1 2">CBS 207.34</strain>
    </source>
</reference>
<dbReference type="Proteomes" id="UP000250140">
    <property type="component" value="Unassembled WGS sequence"/>
</dbReference>
<organism evidence="1 2">
    <name type="scientific">Glonium stellatum</name>
    <dbReference type="NCBI Taxonomy" id="574774"/>
    <lineage>
        <taxon>Eukaryota</taxon>
        <taxon>Fungi</taxon>
        <taxon>Dikarya</taxon>
        <taxon>Ascomycota</taxon>
        <taxon>Pezizomycotina</taxon>
        <taxon>Dothideomycetes</taxon>
        <taxon>Pleosporomycetidae</taxon>
        <taxon>Gloniales</taxon>
        <taxon>Gloniaceae</taxon>
        <taxon>Glonium</taxon>
    </lineage>
</organism>
<keyword evidence="2" id="KW-1185">Reference proteome</keyword>
<protein>
    <submittedName>
        <fullName evidence="1">Uncharacterized protein</fullName>
    </submittedName>
</protein>
<dbReference type="OrthoDB" id="5426988at2759"/>
<sequence length="203" mass="22700">MPLPIVHINGFPGTGKLTIARLLVELLSPFNGRLVHNHLLIDPAGAVLPRSSKDYQRLRHAIRAAIFDTLIKAPDTFDSVYVFTDFQSSDDLGSSVVGEYESAARDRRCTFVPIILSCAKDENLKRLESKERWLHGKLTDTALVSYILDNEGVHKFKDHPLQMELDVTHIEPMTAARLLYNHVLKVCIDLNAGLGKEAITDTK</sequence>
<dbReference type="EMBL" id="KV748830">
    <property type="protein sequence ID" value="OCL12797.1"/>
    <property type="molecule type" value="Genomic_DNA"/>
</dbReference>
<dbReference type="AlphaFoldDB" id="A0A8E2JXH3"/>
<dbReference type="InterPro" id="IPR027417">
    <property type="entry name" value="P-loop_NTPase"/>
</dbReference>
<gene>
    <name evidence="1" type="ORF">AOQ84DRAFT_352342</name>
</gene>
<proteinExistence type="predicted"/>
<dbReference type="Gene3D" id="3.40.50.300">
    <property type="entry name" value="P-loop containing nucleotide triphosphate hydrolases"/>
    <property type="match status" value="1"/>
</dbReference>